<sequence>MTTLVKVTQDGRRLEVKGFGIYLDGVLEGVEVAEVGAHPLKWKILHLMPEATHVVGRVALTREEADLVFKALKEAQDQMLADPKAIAERFRIAAMWKAREQGIE</sequence>
<dbReference type="EMBL" id="CP019948">
    <property type="protein sequence ID" value="ARN81042.1"/>
    <property type="molecule type" value="Genomic_DNA"/>
</dbReference>
<dbReference type="Proteomes" id="UP000193978">
    <property type="component" value="Chromosome"/>
</dbReference>
<organism evidence="1 2">
    <name type="scientific">Methylocystis bryophila</name>
    <dbReference type="NCBI Taxonomy" id="655015"/>
    <lineage>
        <taxon>Bacteria</taxon>
        <taxon>Pseudomonadati</taxon>
        <taxon>Pseudomonadota</taxon>
        <taxon>Alphaproteobacteria</taxon>
        <taxon>Hyphomicrobiales</taxon>
        <taxon>Methylocystaceae</taxon>
        <taxon>Methylocystis</taxon>
    </lineage>
</organism>
<reference evidence="1 2" key="1">
    <citation type="submission" date="2017-02" db="EMBL/GenBank/DDBJ databases">
        <authorList>
            <person name="Peterson S.W."/>
        </authorList>
    </citation>
    <scope>NUCLEOTIDE SEQUENCE [LARGE SCALE GENOMIC DNA]</scope>
    <source>
        <strain evidence="1 2">S285</strain>
    </source>
</reference>
<gene>
    <name evidence="1" type="ORF">B1812_08080</name>
</gene>
<dbReference type="STRING" id="655015.B1812_08080"/>
<dbReference type="OrthoDB" id="7572049at2"/>
<dbReference type="RefSeq" id="WP_085771131.1">
    <property type="nucleotide sequence ID" value="NZ_AP027149.1"/>
</dbReference>
<protein>
    <submittedName>
        <fullName evidence="1">Uncharacterized protein</fullName>
    </submittedName>
</protein>
<accession>A0A1W6MU01</accession>
<evidence type="ECO:0000313" key="2">
    <source>
        <dbReference type="Proteomes" id="UP000193978"/>
    </source>
</evidence>
<dbReference type="AlphaFoldDB" id="A0A1W6MU01"/>
<evidence type="ECO:0000313" key="1">
    <source>
        <dbReference type="EMBL" id="ARN81042.1"/>
    </source>
</evidence>
<keyword evidence="2" id="KW-1185">Reference proteome</keyword>
<proteinExistence type="predicted"/>
<name>A0A1W6MU01_9HYPH</name>
<dbReference type="KEGG" id="mbry:B1812_08080"/>